<proteinExistence type="predicted"/>
<sequence length="654" mass="71984">MPPSKRIKSETIDVEEWRSQRRDHTRTQRRRRGATVIDISDDSNDEIQVVAGGSRSAPAEPRTTLRPEIVERGPRSATHPGPPHNRSLPDVIELTRDEYTQERNKRIKLTCTDEDDYEAYHAGYDIDNPACWKPVVRQGNRIVQPESDTASHVDFEMPEFPGCIYGSGQPAAPTPRRNALDLLWDSFQSNARPSAMAYQEHPPALRQRQVAAFANMLGLDSFIPTVYAGCNNQTSGSVNKILQKNGLIVACSAAIAGDADEPNLGGVRHDHQNIPGSLVTIRQGKVHYPRGSHERWISSDDVSPRSFPPEKFLKTYTVNDMALGQDGSHNIVASSGHDKCIRFWQVGGEDPAGLRLIKSIPYGHVPHDVSFRPGFGLLLSAAFSNGDIVLYSPLANDSITMTLAPDQPVGSTAWGSNSSSDLLFASSEPVDGQRGYHRAFDTNKGTTLFTFDAEESGDALTVDPYGDNVVLITHCADSRHLLRLYDVRNRMKSLTSTVTLEPVKPAGAGQSGEINCLVYSPDGLYIAAARNDGGTHVYDIRMLDRGPVSRFRHHQKSRMVSPSYGVVRAQWLESHRSRLALVTGGDDGDVRLWDLLQSDSNPKNGQVLAHSDWDIAHFVVGDVSQNEKPLIIGDSGGRITVYDSLATSSLEFYQ</sequence>
<organism evidence="1 2">
    <name type="scientific">Pleurotus cornucopiae</name>
    <name type="common">Cornucopia mushroom</name>
    <dbReference type="NCBI Taxonomy" id="5321"/>
    <lineage>
        <taxon>Eukaryota</taxon>
        <taxon>Fungi</taxon>
        <taxon>Dikarya</taxon>
        <taxon>Basidiomycota</taxon>
        <taxon>Agaricomycotina</taxon>
        <taxon>Agaricomycetes</taxon>
        <taxon>Agaricomycetidae</taxon>
        <taxon>Agaricales</taxon>
        <taxon>Pleurotineae</taxon>
        <taxon>Pleurotaceae</taxon>
        <taxon>Pleurotus</taxon>
    </lineage>
</organism>
<evidence type="ECO:0000313" key="1">
    <source>
        <dbReference type="EMBL" id="KAG9223674.1"/>
    </source>
</evidence>
<dbReference type="EMBL" id="WQMT02000004">
    <property type="protein sequence ID" value="KAG9223674.1"/>
    <property type="molecule type" value="Genomic_DNA"/>
</dbReference>
<comment type="caution">
    <text evidence="1">The sequence shown here is derived from an EMBL/GenBank/DDBJ whole genome shotgun (WGS) entry which is preliminary data.</text>
</comment>
<protein>
    <submittedName>
        <fullName evidence="1">Uncharacterized protein</fullName>
    </submittedName>
</protein>
<keyword evidence="2" id="KW-1185">Reference proteome</keyword>
<evidence type="ECO:0000313" key="2">
    <source>
        <dbReference type="Proteomes" id="UP000824881"/>
    </source>
</evidence>
<name>A0ACB7J1G3_PLECO</name>
<gene>
    <name evidence="1" type="ORF">CCMSSC00406_0004985</name>
</gene>
<accession>A0ACB7J1G3</accession>
<reference evidence="1 2" key="1">
    <citation type="journal article" date="2021" name="Appl. Environ. Microbiol.">
        <title>Genetic linkage and physical mapping for an oyster mushroom Pleurotus cornucopiae and QTL analysis for the trait cap color.</title>
        <authorList>
            <person name="Zhang Y."/>
            <person name="Gao W."/>
            <person name="Sonnenberg A."/>
            <person name="Chen Q."/>
            <person name="Zhang J."/>
            <person name="Huang C."/>
        </authorList>
    </citation>
    <scope>NUCLEOTIDE SEQUENCE [LARGE SCALE GENOMIC DNA]</scope>
    <source>
        <strain evidence="1">CCMSSC00406</strain>
    </source>
</reference>
<dbReference type="Proteomes" id="UP000824881">
    <property type="component" value="Unassembled WGS sequence"/>
</dbReference>